<dbReference type="Proteomes" id="UP001596189">
    <property type="component" value="Unassembled WGS sequence"/>
</dbReference>
<keyword evidence="4" id="KW-0671">Queuosine biosynthesis</keyword>
<dbReference type="RefSeq" id="WP_345718398.1">
    <property type="nucleotide sequence ID" value="NZ_BAABFP010000008.1"/>
</dbReference>
<keyword evidence="2" id="KW-0808">Transferase</keyword>
<evidence type="ECO:0000256" key="4">
    <source>
        <dbReference type="ARBA" id="ARBA00022785"/>
    </source>
</evidence>
<evidence type="ECO:0000256" key="2">
    <source>
        <dbReference type="ARBA" id="ARBA00022679"/>
    </source>
</evidence>
<organism evidence="6 7">
    <name type="scientific">Angustibacter luteus</name>
    <dbReference type="NCBI Taxonomy" id="658456"/>
    <lineage>
        <taxon>Bacteria</taxon>
        <taxon>Bacillati</taxon>
        <taxon>Actinomycetota</taxon>
        <taxon>Actinomycetes</taxon>
        <taxon>Kineosporiales</taxon>
        <taxon>Kineosporiaceae</taxon>
    </lineage>
</organism>
<comment type="caution">
    <text evidence="6">The sequence shown here is derived from an EMBL/GenBank/DDBJ whole genome shotgun (WGS) entry which is preliminary data.</text>
</comment>
<gene>
    <name evidence="6" type="ORF">ACFQDO_07305</name>
</gene>
<name>A0ABW1JCN2_9ACTN</name>
<dbReference type="Gene3D" id="3.40.1780.10">
    <property type="entry name" value="QueA-like"/>
    <property type="match status" value="1"/>
</dbReference>
<dbReference type="InterPro" id="IPR003699">
    <property type="entry name" value="QueA"/>
</dbReference>
<feature type="region of interest" description="Disordered" evidence="5">
    <location>
        <begin position="1"/>
        <end position="32"/>
    </location>
</feature>
<evidence type="ECO:0000256" key="3">
    <source>
        <dbReference type="ARBA" id="ARBA00022691"/>
    </source>
</evidence>
<evidence type="ECO:0000256" key="5">
    <source>
        <dbReference type="SAM" id="MobiDB-lite"/>
    </source>
</evidence>
<dbReference type="Pfam" id="PF02547">
    <property type="entry name" value="Queuosine_synth"/>
    <property type="match status" value="1"/>
</dbReference>
<dbReference type="EMBL" id="JBHSRD010000003">
    <property type="protein sequence ID" value="MFC6006934.1"/>
    <property type="molecule type" value="Genomic_DNA"/>
</dbReference>
<reference evidence="7" key="1">
    <citation type="journal article" date="2019" name="Int. J. Syst. Evol. Microbiol.">
        <title>The Global Catalogue of Microorganisms (GCM) 10K type strain sequencing project: providing services to taxonomists for standard genome sequencing and annotation.</title>
        <authorList>
            <consortium name="The Broad Institute Genomics Platform"/>
            <consortium name="The Broad Institute Genome Sequencing Center for Infectious Disease"/>
            <person name="Wu L."/>
            <person name="Ma J."/>
        </authorList>
    </citation>
    <scope>NUCLEOTIDE SEQUENCE [LARGE SCALE GENOMIC DNA]</scope>
    <source>
        <strain evidence="7">KACC 14249</strain>
    </source>
</reference>
<dbReference type="PANTHER" id="PTHR30307">
    <property type="entry name" value="S-ADENOSYLMETHIONINE:TRNA RIBOSYLTRANSFERASE-ISOMERASE"/>
    <property type="match status" value="1"/>
</dbReference>
<evidence type="ECO:0000313" key="6">
    <source>
        <dbReference type="EMBL" id="MFC6006934.1"/>
    </source>
</evidence>
<protein>
    <submittedName>
        <fullName evidence="6">S-adenosylmethionine:tRNA ribosyltransferase-isomerase</fullName>
    </submittedName>
</protein>
<evidence type="ECO:0000313" key="7">
    <source>
        <dbReference type="Proteomes" id="UP001596189"/>
    </source>
</evidence>
<keyword evidence="7" id="KW-1185">Reference proteome</keyword>
<dbReference type="InterPro" id="IPR036100">
    <property type="entry name" value="QueA_sf"/>
</dbReference>
<proteinExistence type="predicted"/>
<dbReference type="SUPFAM" id="SSF111337">
    <property type="entry name" value="QueA-like"/>
    <property type="match status" value="1"/>
</dbReference>
<dbReference type="Gene3D" id="2.40.10.240">
    <property type="entry name" value="QueA-like"/>
    <property type="match status" value="1"/>
</dbReference>
<accession>A0ABW1JCN2</accession>
<evidence type="ECO:0000256" key="1">
    <source>
        <dbReference type="ARBA" id="ARBA00022490"/>
    </source>
</evidence>
<sequence length="356" mass="37873">MSATPAPAAIPLAQTRFDPRPGSDATSPAEHRGLARDGVRLLDVRPDALRHRLFRDLPDLLQPGDLLVVNTSATVPASLPARRREGPPARVHVSTTLDDGTWVVEPRLPDGSGPDLSLRAGDLLRLPGGARLRLLDGYPEPARTTSRLWRAAPSAGLDVGPFLARHGRPIEYGYLDAAYDLADHQTVYASEPGSAEMPSAGRPFTADLLVRLMARGVSIAPIVLHCGVSSQEAHEPPLPERFEVPPDTARLVRSATGAGRRVVAVGTTVVRALESAVAADGRVRGASGWTDLVIGPDHLPRAVTGLLTGLHAPQASHLLMLEAVAGQALVARAYDSAVRSSYLWHEFGDSMLFLPS</sequence>
<keyword evidence="3" id="KW-0949">S-adenosyl-L-methionine</keyword>
<dbReference type="PANTHER" id="PTHR30307:SF0">
    <property type="entry name" value="S-ADENOSYLMETHIONINE:TRNA RIBOSYLTRANSFERASE-ISOMERASE"/>
    <property type="match status" value="1"/>
</dbReference>
<keyword evidence="1" id="KW-0963">Cytoplasm</keyword>
<dbReference type="InterPro" id="IPR042119">
    <property type="entry name" value="QueA_dom2"/>
</dbReference>
<dbReference type="InterPro" id="IPR042118">
    <property type="entry name" value="QueA_dom1"/>
</dbReference>